<dbReference type="EMBL" id="LAZR01000703">
    <property type="protein sequence ID" value="KKN60190.1"/>
    <property type="molecule type" value="Genomic_DNA"/>
</dbReference>
<proteinExistence type="predicted"/>
<accession>A0A0F9RUP2</accession>
<reference evidence="1" key="1">
    <citation type="journal article" date="2015" name="Nature">
        <title>Complex archaea that bridge the gap between prokaryotes and eukaryotes.</title>
        <authorList>
            <person name="Spang A."/>
            <person name="Saw J.H."/>
            <person name="Jorgensen S.L."/>
            <person name="Zaremba-Niedzwiedzka K."/>
            <person name="Martijn J."/>
            <person name="Lind A.E."/>
            <person name="van Eijk R."/>
            <person name="Schleper C."/>
            <person name="Guy L."/>
            <person name="Ettema T.J."/>
        </authorList>
    </citation>
    <scope>NUCLEOTIDE SEQUENCE</scope>
</reference>
<organism evidence="1">
    <name type="scientific">marine sediment metagenome</name>
    <dbReference type="NCBI Taxonomy" id="412755"/>
    <lineage>
        <taxon>unclassified sequences</taxon>
        <taxon>metagenomes</taxon>
        <taxon>ecological metagenomes</taxon>
    </lineage>
</organism>
<name>A0A0F9RUP2_9ZZZZ</name>
<protein>
    <submittedName>
        <fullName evidence="1">Uncharacterized protein</fullName>
    </submittedName>
</protein>
<dbReference type="AlphaFoldDB" id="A0A0F9RUP2"/>
<gene>
    <name evidence="1" type="ORF">LCGC14_0534810</name>
</gene>
<comment type="caution">
    <text evidence="1">The sequence shown here is derived from an EMBL/GenBank/DDBJ whole genome shotgun (WGS) entry which is preliminary data.</text>
</comment>
<evidence type="ECO:0000313" key="1">
    <source>
        <dbReference type="EMBL" id="KKN60190.1"/>
    </source>
</evidence>
<sequence length="100" mass="11875">MKSKYNLLKWEEETLKCIDVDLVLSFVDEDQHEDLLHNLADNIFTNNINKIDEEHQNFANQLKRIRGTSKFVNLHILIKNIDHLIKEYDEAKIKDLGRKV</sequence>